<feature type="signal peptide" evidence="2">
    <location>
        <begin position="1"/>
        <end position="31"/>
    </location>
</feature>
<feature type="compositionally biased region" description="Low complexity" evidence="1">
    <location>
        <begin position="640"/>
        <end position="657"/>
    </location>
</feature>
<feature type="compositionally biased region" description="Basic and acidic residues" evidence="1">
    <location>
        <begin position="770"/>
        <end position="783"/>
    </location>
</feature>
<dbReference type="AlphaFoldDB" id="A0AAJ7XAQ6"/>
<keyword evidence="2" id="KW-0732">Signal</keyword>
<feature type="compositionally biased region" description="Basic and acidic residues" evidence="1">
    <location>
        <begin position="658"/>
        <end position="671"/>
    </location>
</feature>
<dbReference type="Proteomes" id="UP001318040">
    <property type="component" value="Chromosome 46"/>
</dbReference>
<accession>A0AAJ7XAQ6</accession>
<proteinExistence type="predicted"/>
<evidence type="ECO:0000313" key="3">
    <source>
        <dbReference type="Proteomes" id="UP001318040"/>
    </source>
</evidence>
<feature type="region of interest" description="Disordered" evidence="1">
    <location>
        <begin position="32"/>
        <end position="97"/>
    </location>
</feature>
<feature type="chain" id="PRO_5044709706" evidence="2">
    <location>
        <begin position="32"/>
        <end position="820"/>
    </location>
</feature>
<feature type="compositionally biased region" description="Basic and acidic residues" evidence="1">
    <location>
        <begin position="714"/>
        <end position="727"/>
    </location>
</feature>
<reference evidence="4 5" key="1">
    <citation type="submission" date="2025-04" db="UniProtKB">
        <authorList>
            <consortium name="RefSeq"/>
        </authorList>
    </citation>
    <scope>IDENTIFICATION</scope>
    <source>
        <tissue evidence="4 5">Sperm</tissue>
    </source>
</reference>
<feature type="compositionally biased region" description="Basic and acidic residues" evidence="1">
    <location>
        <begin position="602"/>
        <end position="615"/>
    </location>
</feature>
<dbReference type="InterPro" id="IPR040346">
    <property type="entry name" value="GEX1/Brambleberry"/>
</dbReference>
<feature type="compositionally biased region" description="Polar residues" evidence="1">
    <location>
        <begin position="571"/>
        <end position="601"/>
    </location>
</feature>
<feature type="compositionally biased region" description="Basic and acidic residues" evidence="1">
    <location>
        <begin position="682"/>
        <end position="695"/>
    </location>
</feature>
<dbReference type="KEGG" id="pmrn:116952316"/>
<dbReference type="RefSeq" id="XP_032827450.1">
    <property type="nucleotide sequence ID" value="XM_032971559.1"/>
</dbReference>
<feature type="compositionally biased region" description="Low complexity" evidence="1">
    <location>
        <begin position="696"/>
        <end position="713"/>
    </location>
</feature>
<keyword evidence="3" id="KW-1185">Reference proteome</keyword>
<sequence length="820" mass="88966">MASRLPLLSISLHHFVIRLLVLLLLASLSQCERHGSSTPPRDPPTSGDPFRDPQSEVPSRDPPPSGVPSSERGPPVGGGDPPPSAERSGEGSGGGHGAMARVAMMMEMQAESKPRLGLCWSRALAELRAGCERLGEEAQRRVALAFTRCHLRAAGRALPSCPQRPRDPRTCTRSMDPVAFSAYTEFYTHAHSVCHHLRAQAWRDDAESLLSVLARGSSRFSRQLRRSAELGESILTSQGEFVRAQHRAARSGESLRRALAQSQKGVRVAFSELRGSALESRALFAESLRRLSALHALLAGDLGGLHAALLYALCCPLAWILTTATSTARARPWLFVLLTAQLLLERGVTTLITWGDPPGPNVQDEVWLFSWWSRRVALLVALLLLLFAHHSFRDLPALNHRLLVTLVAQQRQLTHHLLAARQKPPGKGNADAGTPATELSILTGSPDVEGACESGGMQLGIRRDSSLQLWGPTRGPRPFRSPGGVRREVQVERRGLHDSIFIANISSSVLRCRLRERGPGSLPSPCMLHHDAQRRVRRGVSPDGAFPGRVQDMEPPARASSGGAFTRSRVQDQSSGRVQDQSSGRVQDQSSGRVQDQSSGRVQDKSPGRVQDRSPGRVRGRSPGRVQDKSPGRVQDKSPGRVQDQSSSRVQDQSSGRVQDKSPGRVQDRSPGRVRGRSPGRVQDKSSGRVQDKSPGRVQDQSSSRVQDQSSGRVQDKSPGRVQDRSPGRVQGRSPGRVQDKSPGRVQDKSPGRVQGRSSGRVQGRSPGRVQDKSPGRVQDKSPGRVQGRVSGRVQGKSPGRVQGRSSGRVQGRASKGEQS</sequence>
<feature type="compositionally biased region" description="Basic and acidic residues" evidence="1">
    <location>
        <begin position="626"/>
        <end position="639"/>
    </location>
</feature>
<evidence type="ECO:0000313" key="4">
    <source>
        <dbReference type="RefSeq" id="XP_032827449.1"/>
    </source>
</evidence>
<dbReference type="RefSeq" id="XP_032827449.1">
    <property type="nucleotide sequence ID" value="XM_032971558.1"/>
</dbReference>
<evidence type="ECO:0000256" key="1">
    <source>
        <dbReference type="SAM" id="MobiDB-lite"/>
    </source>
</evidence>
<name>A0AAJ7XAQ6_PETMA</name>
<dbReference type="PANTHER" id="PTHR33538:SF2">
    <property type="entry name" value="PROTEIN GAMETE EXPRESSED 1"/>
    <property type="match status" value="1"/>
</dbReference>
<organism evidence="3 5">
    <name type="scientific">Petromyzon marinus</name>
    <name type="common">Sea lamprey</name>
    <dbReference type="NCBI Taxonomy" id="7757"/>
    <lineage>
        <taxon>Eukaryota</taxon>
        <taxon>Metazoa</taxon>
        <taxon>Chordata</taxon>
        <taxon>Craniata</taxon>
        <taxon>Vertebrata</taxon>
        <taxon>Cyclostomata</taxon>
        <taxon>Hyperoartia</taxon>
        <taxon>Petromyzontiformes</taxon>
        <taxon>Petromyzontidae</taxon>
        <taxon>Petromyzon</taxon>
    </lineage>
</organism>
<evidence type="ECO:0000256" key="2">
    <source>
        <dbReference type="SAM" id="SignalP"/>
    </source>
</evidence>
<feature type="region of interest" description="Disordered" evidence="1">
    <location>
        <begin position="536"/>
        <end position="820"/>
    </location>
</feature>
<dbReference type="PANTHER" id="PTHR33538">
    <property type="entry name" value="PROTEIN GAMETE EXPRESSED 1"/>
    <property type="match status" value="1"/>
</dbReference>
<protein>
    <submittedName>
        <fullName evidence="4 5">Uncharacterized protein LOC116952316</fullName>
    </submittedName>
</protein>
<gene>
    <name evidence="4 5" type="primary">LOC116952316</name>
</gene>
<evidence type="ECO:0000313" key="5">
    <source>
        <dbReference type="RefSeq" id="XP_032827450.1"/>
    </source>
</evidence>
<feature type="compositionally biased region" description="Basic and acidic residues" evidence="1">
    <location>
        <begin position="738"/>
        <end position="751"/>
    </location>
</feature>